<dbReference type="EMBL" id="KQ421628">
    <property type="protein sequence ID" value="KOF76972.1"/>
    <property type="molecule type" value="Genomic_DNA"/>
</dbReference>
<organism evidence="1">
    <name type="scientific">Octopus bimaculoides</name>
    <name type="common">California two-spotted octopus</name>
    <dbReference type="NCBI Taxonomy" id="37653"/>
    <lineage>
        <taxon>Eukaryota</taxon>
        <taxon>Metazoa</taxon>
        <taxon>Spiralia</taxon>
        <taxon>Lophotrochozoa</taxon>
        <taxon>Mollusca</taxon>
        <taxon>Cephalopoda</taxon>
        <taxon>Coleoidea</taxon>
        <taxon>Octopodiformes</taxon>
        <taxon>Octopoda</taxon>
        <taxon>Incirrata</taxon>
        <taxon>Octopodidae</taxon>
        <taxon>Octopus</taxon>
    </lineage>
</organism>
<gene>
    <name evidence="1" type="ORF">OCBIM_22032654mg</name>
</gene>
<evidence type="ECO:0000313" key="1">
    <source>
        <dbReference type="EMBL" id="KOF76972.1"/>
    </source>
</evidence>
<accession>A0A0L8GIZ2</accession>
<sequence>MRAQNISQQSTYISISTDPPSKIIWISQANLCNSLPKSTSTIIGIMNCGMSGVYQAIHLTNMEGGLRPWIFPFLFLHIRPSLFY</sequence>
<proteinExistence type="predicted"/>
<name>A0A0L8GIZ2_OCTBM</name>
<dbReference type="AlphaFoldDB" id="A0A0L8GIZ2"/>
<reference evidence="1" key="1">
    <citation type="submission" date="2015-07" db="EMBL/GenBank/DDBJ databases">
        <title>MeaNS - Measles Nucleotide Surveillance Program.</title>
        <authorList>
            <person name="Tran T."/>
            <person name="Druce J."/>
        </authorList>
    </citation>
    <scope>NUCLEOTIDE SEQUENCE</scope>
    <source>
        <strain evidence="1">UCB-OBI-ISO-001</strain>
        <tissue evidence="1">Gonad</tissue>
    </source>
</reference>
<protein>
    <submittedName>
        <fullName evidence="1">Uncharacterized protein</fullName>
    </submittedName>
</protein>